<evidence type="ECO:0000313" key="1">
    <source>
        <dbReference type="EnsemblMetazoa" id="ENSAATROPP006071"/>
    </source>
</evidence>
<dbReference type="AlphaFoldDB" id="A0AAG5D4J1"/>
<evidence type="ECO:0000313" key="2">
    <source>
        <dbReference type="Proteomes" id="UP000075880"/>
    </source>
</evidence>
<dbReference type="EnsemblMetazoa" id="ENSAATROPT006744">
    <property type="protein sequence ID" value="ENSAATROPP006071"/>
    <property type="gene ID" value="ENSAATROPG005490"/>
</dbReference>
<organism evidence="1 2">
    <name type="scientific">Anopheles atroparvus</name>
    <name type="common">European mosquito</name>
    <dbReference type="NCBI Taxonomy" id="41427"/>
    <lineage>
        <taxon>Eukaryota</taxon>
        <taxon>Metazoa</taxon>
        <taxon>Ecdysozoa</taxon>
        <taxon>Arthropoda</taxon>
        <taxon>Hexapoda</taxon>
        <taxon>Insecta</taxon>
        <taxon>Pterygota</taxon>
        <taxon>Neoptera</taxon>
        <taxon>Endopterygota</taxon>
        <taxon>Diptera</taxon>
        <taxon>Nematocera</taxon>
        <taxon>Culicoidea</taxon>
        <taxon>Culicidae</taxon>
        <taxon>Anophelinae</taxon>
        <taxon>Anopheles</taxon>
    </lineage>
</organism>
<sequence length="173" mass="18346">MTALRLGKLRTKCTPWRQLTFQRTGSSDASSTGTSGPLDIVVFGLRLPSRCHSIQIAIPFSRLGSDRDISPRSSLISSKSVTKSMSISRVAPARAYAGYSHSGCASTGESAYIECCSISLSIRDKSNPSHVPSGAFIFCKSKNSTGIPYSVPDAGMIATVTGSNGLRFFSKSP</sequence>
<accession>A0AAG5D4J1</accession>
<protein>
    <submittedName>
        <fullName evidence="1">Uncharacterized protein</fullName>
    </submittedName>
</protein>
<name>A0AAG5D4J1_ANOAO</name>
<dbReference type="Proteomes" id="UP000075880">
    <property type="component" value="Unassembled WGS sequence"/>
</dbReference>
<proteinExistence type="predicted"/>
<keyword evidence="2" id="KW-1185">Reference proteome</keyword>
<reference evidence="1" key="1">
    <citation type="submission" date="2024-04" db="UniProtKB">
        <authorList>
            <consortium name="EnsemblMetazoa"/>
        </authorList>
    </citation>
    <scope>IDENTIFICATION</scope>
    <source>
        <strain evidence="1">EBRO</strain>
    </source>
</reference>